<accession>A0A419EYT0</accession>
<evidence type="ECO:0000256" key="1">
    <source>
        <dbReference type="ARBA" id="ARBA00022884"/>
    </source>
</evidence>
<dbReference type="InterPro" id="IPR000504">
    <property type="entry name" value="RRM_dom"/>
</dbReference>
<dbReference type="PANTHER" id="PTHR48027">
    <property type="entry name" value="HETEROGENEOUS NUCLEAR RIBONUCLEOPROTEIN 87F-RELATED"/>
    <property type="match status" value="1"/>
</dbReference>
<reference evidence="4 5" key="1">
    <citation type="journal article" date="2017" name="ISME J.">
        <title>Energy and carbon metabolisms in a deep terrestrial subsurface fluid microbial community.</title>
        <authorList>
            <person name="Momper L."/>
            <person name="Jungbluth S.P."/>
            <person name="Lee M.D."/>
            <person name="Amend J.P."/>
        </authorList>
    </citation>
    <scope>NUCLEOTIDE SEQUENCE [LARGE SCALE GENOMIC DNA]</scope>
    <source>
        <strain evidence="4">SURF_17</strain>
    </source>
</reference>
<gene>
    <name evidence="4" type="ORF">C4532_09240</name>
</gene>
<evidence type="ECO:0000313" key="5">
    <source>
        <dbReference type="Proteomes" id="UP000285961"/>
    </source>
</evidence>
<comment type="caution">
    <text evidence="4">The sequence shown here is derived from an EMBL/GenBank/DDBJ whole genome shotgun (WGS) entry which is preliminary data.</text>
</comment>
<dbReference type="SUPFAM" id="SSF54928">
    <property type="entry name" value="RNA-binding domain, RBD"/>
    <property type="match status" value="1"/>
</dbReference>
<dbReference type="InterPro" id="IPR012677">
    <property type="entry name" value="Nucleotide-bd_a/b_plait_sf"/>
</dbReference>
<dbReference type="GO" id="GO:0003723">
    <property type="term" value="F:RNA binding"/>
    <property type="evidence" value="ECO:0007669"/>
    <property type="project" value="UniProtKB-KW"/>
</dbReference>
<dbReference type="InterPro" id="IPR052462">
    <property type="entry name" value="SLIRP/GR-RBP-like"/>
</dbReference>
<dbReference type="InterPro" id="IPR035979">
    <property type="entry name" value="RBD_domain_sf"/>
</dbReference>
<protein>
    <submittedName>
        <fullName evidence="4">RNA-binding protein</fullName>
    </submittedName>
</protein>
<dbReference type="Gene3D" id="3.30.70.330">
    <property type="match status" value="1"/>
</dbReference>
<organism evidence="4 5">
    <name type="scientific">Candidatus Abyssobacteria bacterium SURF_17</name>
    <dbReference type="NCBI Taxonomy" id="2093361"/>
    <lineage>
        <taxon>Bacteria</taxon>
        <taxon>Pseudomonadati</taxon>
        <taxon>Candidatus Hydrogenedentota</taxon>
        <taxon>Candidatus Abyssobacteria</taxon>
    </lineage>
</organism>
<dbReference type="Proteomes" id="UP000285961">
    <property type="component" value="Unassembled WGS sequence"/>
</dbReference>
<dbReference type="SMART" id="SM00360">
    <property type="entry name" value="RRM"/>
    <property type="match status" value="1"/>
</dbReference>
<evidence type="ECO:0000313" key="4">
    <source>
        <dbReference type="EMBL" id="RJP70463.1"/>
    </source>
</evidence>
<dbReference type="AlphaFoldDB" id="A0A419EYT0"/>
<name>A0A419EYT0_9BACT</name>
<dbReference type="PROSITE" id="PS50102">
    <property type="entry name" value="RRM"/>
    <property type="match status" value="1"/>
</dbReference>
<feature type="domain" description="RRM" evidence="3">
    <location>
        <begin position="1"/>
        <end position="79"/>
    </location>
</feature>
<proteinExistence type="predicted"/>
<dbReference type="Pfam" id="PF00076">
    <property type="entry name" value="RRM_1"/>
    <property type="match status" value="1"/>
</dbReference>
<sequence>MNIYVRNMSYETTEDQLRLAFEGFGEVSTAKITTDRDIGQPKGFAFVEMSVKDEAAAAISGLNGQDMNGRALNVNEAKPRPEGGNGQRRSY</sequence>
<evidence type="ECO:0000256" key="2">
    <source>
        <dbReference type="SAM" id="MobiDB-lite"/>
    </source>
</evidence>
<keyword evidence="1" id="KW-0694">RNA-binding</keyword>
<feature type="region of interest" description="Disordered" evidence="2">
    <location>
        <begin position="68"/>
        <end position="91"/>
    </location>
</feature>
<dbReference type="EMBL" id="QZKI01000070">
    <property type="protein sequence ID" value="RJP70463.1"/>
    <property type="molecule type" value="Genomic_DNA"/>
</dbReference>
<evidence type="ECO:0000259" key="3">
    <source>
        <dbReference type="PROSITE" id="PS50102"/>
    </source>
</evidence>